<evidence type="ECO:0000256" key="5">
    <source>
        <dbReference type="ARBA" id="ARBA00022833"/>
    </source>
</evidence>
<dbReference type="InterPro" id="IPR001841">
    <property type="entry name" value="Znf_RING"/>
</dbReference>
<protein>
    <submittedName>
        <fullName evidence="13">E3 ubiquitin-protein ligase RNF128</fullName>
    </submittedName>
    <submittedName>
        <fullName evidence="14">Ring finger protein 128</fullName>
    </submittedName>
</protein>
<dbReference type="InterPro" id="IPR046450">
    <property type="entry name" value="PA_dom_sf"/>
</dbReference>
<evidence type="ECO:0000256" key="7">
    <source>
        <dbReference type="ARBA" id="ARBA00023136"/>
    </source>
</evidence>
<dbReference type="InterPro" id="IPR013083">
    <property type="entry name" value="Znf_RING/FYVE/PHD"/>
</dbReference>
<dbReference type="KEGG" id="amex:103044386"/>
<comment type="subcellular location">
    <subcellularLocation>
        <location evidence="1">Membrane</location>
    </subcellularLocation>
</comment>
<dbReference type="InterPro" id="IPR003137">
    <property type="entry name" value="PA_domain"/>
</dbReference>
<dbReference type="Proteomes" id="UP000694621">
    <property type="component" value="Unplaced"/>
</dbReference>
<gene>
    <name evidence="13" type="primary">RNF128</name>
    <name evidence="13" type="ORF">AMEX_G884</name>
</gene>
<evidence type="ECO:0000259" key="12">
    <source>
        <dbReference type="PROSITE" id="PS50089"/>
    </source>
</evidence>
<evidence type="ECO:0000256" key="4">
    <source>
        <dbReference type="ARBA" id="ARBA00022771"/>
    </source>
</evidence>
<keyword evidence="4 8" id="KW-0863">Zinc-finger</keyword>
<dbReference type="CTD" id="322325"/>
<reference evidence="13 16" key="1">
    <citation type="submission" date="2021-07" db="EMBL/GenBank/DDBJ databases">
        <authorList>
            <person name="Imarazene B."/>
            <person name="Zahm M."/>
            <person name="Klopp C."/>
            <person name="Cabau C."/>
            <person name="Beille S."/>
            <person name="Jouanno E."/>
            <person name="Castinel A."/>
            <person name="Lluch J."/>
            <person name="Gil L."/>
            <person name="Kuchtly C."/>
            <person name="Lopez Roques C."/>
            <person name="Donnadieu C."/>
            <person name="Parrinello H."/>
            <person name="Journot L."/>
            <person name="Du K."/>
            <person name="Schartl M."/>
            <person name="Retaux S."/>
            <person name="Guiguen Y."/>
        </authorList>
    </citation>
    <scope>NUCLEOTIDE SEQUENCE [LARGE SCALE GENOMIC DNA]</scope>
    <source>
        <strain evidence="13">Pach_M1</strain>
        <tissue evidence="13">Testis</tissue>
    </source>
</reference>
<evidence type="ECO:0000313" key="16">
    <source>
        <dbReference type="Proteomes" id="UP000752171"/>
    </source>
</evidence>
<feature type="chain" id="PRO_5044668911" evidence="11">
    <location>
        <begin position="22"/>
        <end position="394"/>
    </location>
</feature>
<dbReference type="Pfam" id="PF02225">
    <property type="entry name" value="PA"/>
    <property type="match status" value="1"/>
</dbReference>
<dbReference type="InterPro" id="IPR051073">
    <property type="entry name" value="ZNRF3_Arkadia_E3_ligases"/>
</dbReference>
<dbReference type="EMBL" id="JAICCE010000001">
    <property type="protein sequence ID" value="KAG9282254.1"/>
    <property type="molecule type" value="Genomic_DNA"/>
</dbReference>
<dbReference type="SMART" id="SM00184">
    <property type="entry name" value="RING"/>
    <property type="match status" value="1"/>
</dbReference>
<feature type="region of interest" description="Disordered" evidence="9">
    <location>
        <begin position="306"/>
        <end position="332"/>
    </location>
</feature>
<organism evidence="14 15">
    <name type="scientific">Astyanax mexicanus</name>
    <name type="common">Blind cave fish</name>
    <name type="synonym">Astyanax fasciatus mexicanus</name>
    <dbReference type="NCBI Taxonomy" id="7994"/>
    <lineage>
        <taxon>Eukaryota</taxon>
        <taxon>Metazoa</taxon>
        <taxon>Chordata</taxon>
        <taxon>Craniata</taxon>
        <taxon>Vertebrata</taxon>
        <taxon>Euteleostomi</taxon>
        <taxon>Actinopterygii</taxon>
        <taxon>Neopterygii</taxon>
        <taxon>Teleostei</taxon>
        <taxon>Ostariophysi</taxon>
        <taxon>Characiformes</taxon>
        <taxon>Characoidei</taxon>
        <taxon>Acestrorhamphidae</taxon>
        <taxon>Acestrorhamphinae</taxon>
        <taxon>Astyanax</taxon>
    </lineage>
</organism>
<evidence type="ECO:0000256" key="10">
    <source>
        <dbReference type="SAM" id="Phobius"/>
    </source>
</evidence>
<evidence type="ECO:0000256" key="9">
    <source>
        <dbReference type="SAM" id="MobiDB-lite"/>
    </source>
</evidence>
<evidence type="ECO:0000313" key="13">
    <source>
        <dbReference type="EMBL" id="KAG9282254.1"/>
    </source>
</evidence>
<keyword evidence="7 10" id="KW-0472">Membrane</keyword>
<keyword evidence="11" id="KW-0732">Signal</keyword>
<proteinExistence type="predicted"/>
<dbReference type="GeneID" id="103044386"/>
<keyword evidence="2 10" id="KW-0812">Transmembrane</keyword>
<dbReference type="PROSITE" id="PS50089">
    <property type="entry name" value="ZF_RING_2"/>
    <property type="match status" value="1"/>
</dbReference>
<accession>A0A8B9HBN3</accession>
<dbReference type="Gene3D" id="3.50.30.30">
    <property type="match status" value="1"/>
</dbReference>
<evidence type="ECO:0000256" key="3">
    <source>
        <dbReference type="ARBA" id="ARBA00022723"/>
    </source>
</evidence>
<sequence length="394" mass="43257">MSALRWLAFACLAQVWSCARASSFCSAYLSVQVNLSSSAFPGNLSVWRREAALYGRESPHRALQGRVLLAHPVHACDPNARFRGTHVGTGWIALIQRGNGCTFTEKINRAAEKGAAAAVIYNEEGTENTVIQMVHPGTSIVAVMMGNVGGTVLAELLHKGVPVTMAIEVGRVYEPMMSHYSIFLISVSFIVITTATVAYFIYYTARRLYRSNVQNRRQRQMKAKAKKAIGQLQVRTLKHGDKETGPDADSCAVCIEAYKPGDVLSVLTCSHFFHKVCVEPWLLEHRTCPMCKCDVLKALGVELEEESPPDLLPRSTENSHPHTDTQSDSATHTHIDSVSYTLTTDSVSNTHSDTVSSGYESINSVGEAHNGLEVVCVETQPHYDNPAFERDARS</sequence>
<dbReference type="OrthoDB" id="5357315at2759"/>
<feature type="compositionally biased region" description="Basic and acidic residues" evidence="9">
    <location>
        <begin position="317"/>
        <end position="332"/>
    </location>
</feature>
<keyword evidence="6 10" id="KW-1133">Transmembrane helix</keyword>
<keyword evidence="3" id="KW-0479">Metal-binding</keyword>
<dbReference type="GO" id="GO:0016020">
    <property type="term" value="C:membrane"/>
    <property type="evidence" value="ECO:0007669"/>
    <property type="project" value="UniProtKB-SubCell"/>
</dbReference>
<dbReference type="Gene3D" id="3.30.40.10">
    <property type="entry name" value="Zinc/RING finger domain, C3HC4 (zinc finger)"/>
    <property type="match status" value="1"/>
</dbReference>
<evidence type="ECO:0000256" key="6">
    <source>
        <dbReference type="ARBA" id="ARBA00022989"/>
    </source>
</evidence>
<feature type="transmembrane region" description="Helical" evidence="10">
    <location>
        <begin position="180"/>
        <end position="202"/>
    </location>
</feature>
<dbReference type="SUPFAM" id="SSF57850">
    <property type="entry name" value="RING/U-box"/>
    <property type="match status" value="1"/>
</dbReference>
<dbReference type="CDD" id="cd16802">
    <property type="entry name" value="RING-H2_RNF128-like"/>
    <property type="match status" value="1"/>
</dbReference>
<evidence type="ECO:0000256" key="8">
    <source>
        <dbReference type="PROSITE-ProRule" id="PRU00175"/>
    </source>
</evidence>
<dbReference type="PANTHER" id="PTHR16200">
    <property type="entry name" value="RING ZINC FINGER"/>
    <property type="match status" value="1"/>
</dbReference>
<dbReference type="Proteomes" id="UP000752171">
    <property type="component" value="Unassembled WGS sequence"/>
</dbReference>
<feature type="signal peptide" evidence="11">
    <location>
        <begin position="1"/>
        <end position="21"/>
    </location>
</feature>
<name>A0A8B9HBN3_ASTMX</name>
<dbReference type="FunFam" id="3.30.40.10:FF:000009">
    <property type="entry name" value="E3 ubiquitin-protein ligase RNF130"/>
    <property type="match status" value="1"/>
</dbReference>
<keyword evidence="5" id="KW-0862">Zinc</keyword>
<evidence type="ECO:0000313" key="14">
    <source>
        <dbReference type="Ensembl" id="ENSAMXP00005010267.1"/>
    </source>
</evidence>
<dbReference type="Pfam" id="PF13639">
    <property type="entry name" value="zf-RING_2"/>
    <property type="match status" value="1"/>
</dbReference>
<evidence type="ECO:0000256" key="2">
    <source>
        <dbReference type="ARBA" id="ARBA00022692"/>
    </source>
</evidence>
<evidence type="ECO:0000256" key="1">
    <source>
        <dbReference type="ARBA" id="ARBA00004370"/>
    </source>
</evidence>
<dbReference type="GO" id="GO:0008270">
    <property type="term" value="F:zinc ion binding"/>
    <property type="evidence" value="ECO:0007669"/>
    <property type="project" value="UniProtKB-KW"/>
</dbReference>
<evidence type="ECO:0000256" key="11">
    <source>
        <dbReference type="SAM" id="SignalP"/>
    </source>
</evidence>
<dbReference type="Ensembl" id="ENSAMXT00005011424.1">
    <property type="protein sequence ID" value="ENSAMXP00005010267.1"/>
    <property type="gene ID" value="ENSAMXG00005005759.1"/>
</dbReference>
<evidence type="ECO:0000313" key="15">
    <source>
        <dbReference type="Proteomes" id="UP000694621"/>
    </source>
</evidence>
<dbReference type="OMA" id="NKSRFFW"/>
<dbReference type="SUPFAM" id="SSF52025">
    <property type="entry name" value="PA domain"/>
    <property type="match status" value="1"/>
</dbReference>
<feature type="domain" description="RING-type" evidence="12">
    <location>
        <begin position="251"/>
        <end position="292"/>
    </location>
</feature>
<reference evidence="14" key="2">
    <citation type="submission" date="2025-05" db="UniProtKB">
        <authorList>
            <consortium name="Ensembl"/>
        </authorList>
    </citation>
    <scope>IDENTIFICATION</scope>
</reference>
<dbReference type="AlphaFoldDB" id="A0A8B9HBN3"/>